<keyword evidence="1" id="KW-1133">Transmembrane helix</keyword>
<name>A0ABT9LZ66_9BACL</name>
<reference evidence="3 4" key="1">
    <citation type="submission" date="2023-07" db="EMBL/GenBank/DDBJ databases">
        <title>Genomic Encyclopedia of Type Strains, Phase IV (KMG-IV): sequencing the most valuable type-strain genomes for metagenomic binning, comparative biology and taxonomic classification.</title>
        <authorList>
            <person name="Goeker M."/>
        </authorList>
    </citation>
    <scope>NUCLEOTIDE SEQUENCE [LARGE SCALE GENOMIC DNA]</scope>
    <source>
        <strain evidence="3 4">DSM 25924</strain>
    </source>
</reference>
<keyword evidence="1" id="KW-0812">Transmembrane</keyword>
<gene>
    <name evidence="3" type="ORF">J2S04_002541</name>
</gene>
<protein>
    <submittedName>
        <fullName evidence="3">Soluble lytic murein transglycosylase-like protein</fullName>
    </submittedName>
</protein>
<dbReference type="InterPro" id="IPR008258">
    <property type="entry name" value="Transglycosylase_SLT_dom_1"/>
</dbReference>
<proteinExistence type="predicted"/>
<keyword evidence="1" id="KW-0472">Membrane</keyword>
<dbReference type="EMBL" id="JAURUO010000017">
    <property type="protein sequence ID" value="MDP9729567.1"/>
    <property type="molecule type" value="Genomic_DNA"/>
</dbReference>
<evidence type="ECO:0000313" key="3">
    <source>
        <dbReference type="EMBL" id="MDP9729567.1"/>
    </source>
</evidence>
<comment type="caution">
    <text evidence="3">The sequence shown here is derived from an EMBL/GenBank/DDBJ whole genome shotgun (WGS) entry which is preliminary data.</text>
</comment>
<dbReference type="Gene3D" id="1.10.530.10">
    <property type="match status" value="1"/>
</dbReference>
<organism evidence="3 4">
    <name type="scientific">Alicyclobacillus tolerans</name>
    <dbReference type="NCBI Taxonomy" id="90970"/>
    <lineage>
        <taxon>Bacteria</taxon>
        <taxon>Bacillati</taxon>
        <taxon>Bacillota</taxon>
        <taxon>Bacilli</taxon>
        <taxon>Bacillales</taxon>
        <taxon>Alicyclobacillaceae</taxon>
        <taxon>Alicyclobacillus</taxon>
    </lineage>
</organism>
<dbReference type="Pfam" id="PF01464">
    <property type="entry name" value="SLT"/>
    <property type="match status" value="1"/>
</dbReference>
<evidence type="ECO:0000256" key="1">
    <source>
        <dbReference type="SAM" id="Phobius"/>
    </source>
</evidence>
<evidence type="ECO:0000259" key="2">
    <source>
        <dbReference type="Pfam" id="PF01464"/>
    </source>
</evidence>
<feature type="domain" description="Transglycosylase SLT" evidence="2">
    <location>
        <begin position="113"/>
        <end position="162"/>
    </location>
</feature>
<feature type="transmembrane region" description="Helical" evidence="1">
    <location>
        <begin position="58"/>
        <end position="79"/>
    </location>
</feature>
<evidence type="ECO:0000313" key="4">
    <source>
        <dbReference type="Proteomes" id="UP001229209"/>
    </source>
</evidence>
<accession>A0ABT9LZ66</accession>
<dbReference type="SUPFAM" id="SSF53955">
    <property type="entry name" value="Lysozyme-like"/>
    <property type="match status" value="2"/>
</dbReference>
<keyword evidence="4" id="KW-1185">Reference proteome</keyword>
<sequence>MQGNPTRWMARLTPILGQAAQDGRVDPKALREAVKEVLIAELKAALKKKILSYLLSNAWWIIPLLFLLYYGLGITLALFSATTSVVTFVPWQQLAQTPAIENGIPAEFVTDVERASAAYRIPMQYLAAVAYHESGWNPAAYADYDGSHAMGLTQFEPGTWSGSGDPDQTVASPDTDATRILRYGGFGVDADGLMAPMGTPATAALNASALLALSQACSSGADCVPYASPFDPADALMAGAKYLSYLRDLTHGTWESASEAYYGLNATADAQYAADLVALMMAYTEDFIPPAQGHVFGSFPVTQSVGVVVVGTLTPKEAMWSHSVPLYAPVSGIVTRQIQGGRVILALPDGTGLTMPYADFLPFAFAKGEHTVNVQAGEIVGYVNVASGSVEVRG</sequence>
<dbReference type="InterPro" id="IPR023346">
    <property type="entry name" value="Lysozyme-like_dom_sf"/>
</dbReference>
<dbReference type="RefSeq" id="WP_306955378.1">
    <property type="nucleotide sequence ID" value="NZ_JAURUO010000017.1"/>
</dbReference>
<dbReference type="Proteomes" id="UP001229209">
    <property type="component" value="Unassembled WGS sequence"/>
</dbReference>